<accession>A0A7Y9W098</accession>
<dbReference type="Gene3D" id="1.10.10.60">
    <property type="entry name" value="Homeodomain-like"/>
    <property type="match status" value="1"/>
</dbReference>
<evidence type="ECO:0000313" key="4">
    <source>
        <dbReference type="EMBL" id="NYH11153.1"/>
    </source>
</evidence>
<feature type="domain" description="HTH tetR-type" evidence="3">
    <location>
        <begin position="14"/>
        <end position="74"/>
    </location>
</feature>
<organism evidence="4 5">
    <name type="scientific">Pseudomonas moraviensis</name>
    <dbReference type="NCBI Taxonomy" id="321662"/>
    <lineage>
        <taxon>Bacteria</taxon>
        <taxon>Pseudomonadati</taxon>
        <taxon>Pseudomonadota</taxon>
        <taxon>Gammaproteobacteria</taxon>
        <taxon>Pseudomonadales</taxon>
        <taxon>Pseudomonadaceae</taxon>
        <taxon>Pseudomonas</taxon>
    </lineage>
</organism>
<dbReference type="Proteomes" id="UP000553035">
    <property type="component" value="Unassembled WGS sequence"/>
</dbReference>
<protein>
    <submittedName>
        <fullName evidence="4">AcrR family transcriptional regulator</fullName>
    </submittedName>
</protein>
<gene>
    <name evidence="4" type="ORF">GGI52_004196</name>
</gene>
<dbReference type="InterPro" id="IPR001647">
    <property type="entry name" value="HTH_TetR"/>
</dbReference>
<dbReference type="Pfam" id="PF08362">
    <property type="entry name" value="TetR_C_3"/>
    <property type="match status" value="1"/>
</dbReference>
<dbReference type="PRINTS" id="PR00455">
    <property type="entry name" value="HTHTETR"/>
</dbReference>
<dbReference type="Pfam" id="PF00440">
    <property type="entry name" value="TetR_N"/>
    <property type="match status" value="1"/>
</dbReference>
<dbReference type="GO" id="GO:0045892">
    <property type="term" value="P:negative regulation of DNA-templated transcription"/>
    <property type="evidence" value="ECO:0007669"/>
    <property type="project" value="InterPro"/>
</dbReference>
<dbReference type="AlphaFoldDB" id="A0A7Y9W098"/>
<dbReference type="GO" id="GO:0000976">
    <property type="term" value="F:transcription cis-regulatory region binding"/>
    <property type="evidence" value="ECO:0007669"/>
    <property type="project" value="TreeGrafter"/>
</dbReference>
<evidence type="ECO:0000259" key="3">
    <source>
        <dbReference type="PROSITE" id="PS50977"/>
    </source>
</evidence>
<dbReference type="GO" id="GO:0003700">
    <property type="term" value="F:DNA-binding transcription factor activity"/>
    <property type="evidence" value="ECO:0007669"/>
    <property type="project" value="TreeGrafter"/>
</dbReference>
<dbReference type="InterPro" id="IPR009057">
    <property type="entry name" value="Homeodomain-like_sf"/>
</dbReference>
<comment type="caution">
    <text evidence="4">The sequence shown here is derived from an EMBL/GenBank/DDBJ whole genome shotgun (WGS) entry which is preliminary data.</text>
</comment>
<evidence type="ECO:0000313" key="5">
    <source>
        <dbReference type="Proteomes" id="UP000553035"/>
    </source>
</evidence>
<dbReference type="EMBL" id="JACCAT010000001">
    <property type="protein sequence ID" value="NYH11153.1"/>
    <property type="molecule type" value="Genomic_DNA"/>
</dbReference>
<reference evidence="4 5" key="1">
    <citation type="submission" date="2020-07" db="EMBL/GenBank/DDBJ databases">
        <title>Exploring microbial biodiversity for novel pathways involved in the catabolism of aromatic compounds derived from lignin.</title>
        <authorList>
            <person name="Elkins J."/>
        </authorList>
    </citation>
    <scope>NUCLEOTIDE SEQUENCE [LARGE SCALE GENOMIC DNA]</scope>
    <source>
        <strain evidence="4 5">VanB</strain>
    </source>
</reference>
<feature type="DNA-binding region" description="H-T-H motif" evidence="2">
    <location>
        <begin position="37"/>
        <end position="56"/>
    </location>
</feature>
<dbReference type="SUPFAM" id="SSF48498">
    <property type="entry name" value="Tetracyclin repressor-like, C-terminal domain"/>
    <property type="match status" value="1"/>
</dbReference>
<dbReference type="PANTHER" id="PTHR30055:SF196">
    <property type="entry name" value="HTH-TYPE TRANSCRIPTIONAL REGULATOR RUTR"/>
    <property type="match status" value="1"/>
</dbReference>
<keyword evidence="1 2" id="KW-0238">DNA-binding</keyword>
<dbReference type="PROSITE" id="PS50977">
    <property type="entry name" value="HTH_TETR_2"/>
    <property type="match status" value="1"/>
</dbReference>
<dbReference type="InterPro" id="IPR050109">
    <property type="entry name" value="HTH-type_TetR-like_transc_reg"/>
</dbReference>
<evidence type="ECO:0000256" key="2">
    <source>
        <dbReference type="PROSITE-ProRule" id="PRU00335"/>
    </source>
</evidence>
<dbReference type="SUPFAM" id="SSF46689">
    <property type="entry name" value="Homeodomain-like"/>
    <property type="match status" value="1"/>
</dbReference>
<dbReference type="InterPro" id="IPR036271">
    <property type="entry name" value="Tet_transcr_reg_TetR-rel_C_sf"/>
</dbReference>
<name>A0A7Y9W098_9PSED</name>
<dbReference type="InterPro" id="IPR013573">
    <property type="entry name" value="Tscrpt_reg_YcdC_C"/>
</dbReference>
<sequence>MTRPSMPSMSSIRERNQQLILAAASEEFAANGFDATQTRDIAARAGVPKANLYYYFQSKENLYGKVLLGFVEPLLEASAVLRESDDPLIGLRAYVAARIRIAREHPAIAKVFSGELLLGGRQLPDECRDLLHGEARRNVECLRSWIDRGLLAPVDPEHLMLFIWSATRTYTNIGWQMGRITGREVPQDEDYAVAAETITRLVLSGAVSEPVSDVRRLMFAT</sequence>
<evidence type="ECO:0000256" key="1">
    <source>
        <dbReference type="ARBA" id="ARBA00023125"/>
    </source>
</evidence>
<dbReference type="PANTHER" id="PTHR30055">
    <property type="entry name" value="HTH-TYPE TRANSCRIPTIONAL REGULATOR RUTR"/>
    <property type="match status" value="1"/>
</dbReference>
<dbReference type="Gene3D" id="1.10.357.10">
    <property type="entry name" value="Tetracycline Repressor, domain 2"/>
    <property type="match status" value="1"/>
</dbReference>
<proteinExistence type="predicted"/>